<dbReference type="InterPro" id="IPR023780">
    <property type="entry name" value="Chromo_domain"/>
</dbReference>
<dbReference type="Proteomes" id="UP001318860">
    <property type="component" value="Unassembled WGS sequence"/>
</dbReference>
<feature type="domain" description="Chromo" evidence="1">
    <location>
        <begin position="165"/>
        <end position="215"/>
    </location>
</feature>
<gene>
    <name evidence="2" type="ORF">DH2020_019950</name>
</gene>
<accession>A0ABR0WGX1</accession>
<dbReference type="EMBL" id="JABTTQ020000011">
    <property type="protein sequence ID" value="KAK6146081.1"/>
    <property type="molecule type" value="Genomic_DNA"/>
</dbReference>
<evidence type="ECO:0000259" key="1">
    <source>
        <dbReference type="PROSITE" id="PS50013"/>
    </source>
</evidence>
<evidence type="ECO:0000313" key="3">
    <source>
        <dbReference type="Proteomes" id="UP001318860"/>
    </source>
</evidence>
<protein>
    <recommendedName>
        <fullName evidence="1">Chromo domain-containing protein</fullName>
    </recommendedName>
</protein>
<dbReference type="InterPro" id="IPR036397">
    <property type="entry name" value="RNaseH_sf"/>
</dbReference>
<name>A0ABR0WGX1_REHGL</name>
<dbReference type="Pfam" id="PF00385">
    <property type="entry name" value="Chromo"/>
    <property type="match status" value="1"/>
</dbReference>
<dbReference type="InterPro" id="IPR056924">
    <property type="entry name" value="SH3_Tf2-1"/>
</dbReference>
<dbReference type="PANTHER" id="PTHR46148">
    <property type="entry name" value="CHROMO DOMAIN-CONTAINING PROTEIN"/>
    <property type="match status" value="1"/>
</dbReference>
<dbReference type="PANTHER" id="PTHR46148:SF52">
    <property type="entry name" value="OS04G0603800 PROTEIN"/>
    <property type="match status" value="1"/>
</dbReference>
<organism evidence="2 3">
    <name type="scientific">Rehmannia glutinosa</name>
    <name type="common">Chinese foxglove</name>
    <dbReference type="NCBI Taxonomy" id="99300"/>
    <lineage>
        <taxon>Eukaryota</taxon>
        <taxon>Viridiplantae</taxon>
        <taxon>Streptophyta</taxon>
        <taxon>Embryophyta</taxon>
        <taxon>Tracheophyta</taxon>
        <taxon>Spermatophyta</taxon>
        <taxon>Magnoliopsida</taxon>
        <taxon>eudicotyledons</taxon>
        <taxon>Gunneridae</taxon>
        <taxon>Pentapetalae</taxon>
        <taxon>asterids</taxon>
        <taxon>lamiids</taxon>
        <taxon>Lamiales</taxon>
        <taxon>Orobanchaceae</taxon>
        <taxon>Rehmannieae</taxon>
        <taxon>Rehmannia</taxon>
    </lineage>
</organism>
<dbReference type="PROSITE" id="PS50013">
    <property type="entry name" value="CHROMO_2"/>
    <property type="match status" value="1"/>
</dbReference>
<dbReference type="Gene3D" id="2.40.50.40">
    <property type="match status" value="1"/>
</dbReference>
<dbReference type="Gene3D" id="3.30.420.10">
    <property type="entry name" value="Ribonuclease H-like superfamily/Ribonuclease H"/>
    <property type="match status" value="1"/>
</dbReference>
<dbReference type="InterPro" id="IPR012337">
    <property type="entry name" value="RNaseH-like_sf"/>
</dbReference>
<reference evidence="2 3" key="1">
    <citation type="journal article" date="2021" name="Comput. Struct. Biotechnol. J.">
        <title>De novo genome assembly of the potent medicinal plant Rehmannia glutinosa using nanopore technology.</title>
        <authorList>
            <person name="Ma L."/>
            <person name="Dong C."/>
            <person name="Song C."/>
            <person name="Wang X."/>
            <person name="Zheng X."/>
            <person name="Niu Y."/>
            <person name="Chen S."/>
            <person name="Feng W."/>
        </authorList>
    </citation>
    <scope>NUCLEOTIDE SEQUENCE [LARGE SCALE GENOMIC DNA]</scope>
    <source>
        <strain evidence="2">DH-2019</strain>
    </source>
</reference>
<comment type="caution">
    <text evidence="2">The sequence shown here is derived from an EMBL/GenBank/DDBJ whole genome shotgun (WGS) entry which is preliminary data.</text>
</comment>
<keyword evidence="3" id="KW-1185">Reference proteome</keyword>
<sequence length="215" mass="25063">MFGSNPKVWAKWLSMAEWWYNTSHHTSISMSPFEALYGYQPSHIPMGPYKEISVIGVDELLTHRNSIQQQLQYHLNQARTRMKQMADKHRSERSFQVGDLVYLKLKPFRQQSLHEIGPVAYKLQLPAHARIHPVFHVSQLKRRIGSEDIVTSSLPPFHSDGNIILHPVRILARRQVKRNNTDVPQLLIQWAHLPEVEATWEDYSTITQQFPQLQA</sequence>
<dbReference type="Pfam" id="PF24626">
    <property type="entry name" value="SH3_Tf2-1"/>
    <property type="match status" value="1"/>
</dbReference>
<dbReference type="SUPFAM" id="SSF53098">
    <property type="entry name" value="Ribonuclease H-like"/>
    <property type="match status" value="1"/>
</dbReference>
<evidence type="ECO:0000313" key="2">
    <source>
        <dbReference type="EMBL" id="KAK6146081.1"/>
    </source>
</evidence>
<dbReference type="InterPro" id="IPR016197">
    <property type="entry name" value="Chromo-like_dom_sf"/>
</dbReference>
<proteinExistence type="predicted"/>
<dbReference type="InterPro" id="IPR000953">
    <property type="entry name" value="Chromo/chromo_shadow_dom"/>
</dbReference>
<dbReference type="SUPFAM" id="SSF54160">
    <property type="entry name" value="Chromo domain-like"/>
    <property type="match status" value="1"/>
</dbReference>